<dbReference type="PANTHER" id="PTHR28271:SF1">
    <property type="entry name" value="LARGE RIBOSOMAL SUBUNIT PROTEIN ML60"/>
    <property type="match status" value="1"/>
</dbReference>
<dbReference type="GO" id="GO:0003735">
    <property type="term" value="F:structural constituent of ribosome"/>
    <property type="evidence" value="ECO:0007669"/>
    <property type="project" value="TreeGrafter"/>
</dbReference>
<dbReference type="InterPro" id="IPR016340">
    <property type="entry name" value="Ribosomal_mL60"/>
</dbReference>
<feature type="compositionally biased region" description="Low complexity" evidence="1">
    <location>
        <begin position="123"/>
        <end position="134"/>
    </location>
</feature>
<dbReference type="AlphaFoldDB" id="A0AAI8Z0R8"/>
<dbReference type="GO" id="GO:0005762">
    <property type="term" value="C:mitochondrial large ribosomal subunit"/>
    <property type="evidence" value="ECO:0007669"/>
    <property type="project" value="TreeGrafter"/>
</dbReference>
<protein>
    <submittedName>
        <fullName evidence="2">54S ribosomal L31, mitochondrial</fullName>
    </submittedName>
</protein>
<dbReference type="EMBL" id="CAVMBE010000035">
    <property type="protein sequence ID" value="CAK4030343.1"/>
    <property type="molecule type" value="Genomic_DNA"/>
</dbReference>
<feature type="region of interest" description="Disordered" evidence="1">
    <location>
        <begin position="52"/>
        <end position="87"/>
    </location>
</feature>
<organism evidence="2 3">
    <name type="scientific">Lecanosticta acicola</name>
    <dbReference type="NCBI Taxonomy" id="111012"/>
    <lineage>
        <taxon>Eukaryota</taxon>
        <taxon>Fungi</taxon>
        <taxon>Dikarya</taxon>
        <taxon>Ascomycota</taxon>
        <taxon>Pezizomycotina</taxon>
        <taxon>Dothideomycetes</taxon>
        <taxon>Dothideomycetidae</taxon>
        <taxon>Mycosphaerellales</taxon>
        <taxon>Mycosphaerellaceae</taxon>
        <taxon>Lecanosticta</taxon>
    </lineage>
</organism>
<dbReference type="PANTHER" id="PTHR28271">
    <property type="entry name" value="54S RIBOSOMAL PROTEIN L31, MITOCHONDRIAL"/>
    <property type="match status" value="1"/>
</dbReference>
<feature type="region of interest" description="Disordered" evidence="1">
    <location>
        <begin position="100"/>
        <end position="144"/>
    </location>
</feature>
<gene>
    <name evidence="2" type="ORF">LECACI_7A005501</name>
</gene>
<comment type="caution">
    <text evidence="2">The sequence shown here is derived from an EMBL/GenBank/DDBJ whole genome shotgun (WGS) entry which is preliminary data.</text>
</comment>
<proteinExistence type="predicted"/>
<accession>A0AAI8Z0R8</accession>
<evidence type="ECO:0000256" key="1">
    <source>
        <dbReference type="SAM" id="MobiDB-lite"/>
    </source>
</evidence>
<reference evidence="2" key="1">
    <citation type="submission" date="2023-11" db="EMBL/GenBank/DDBJ databases">
        <authorList>
            <person name="Alioto T."/>
            <person name="Alioto T."/>
            <person name="Gomez Garrido J."/>
        </authorList>
    </citation>
    <scope>NUCLEOTIDE SEQUENCE</scope>
</reference>
<dbReference type="Pfam" id="PF09784">
    <property type="entry name" value="L31"/>
    <property type="match status" value="2"/>
</dbReference>
<name>A0AAI8Z0R8_9PEZI</name>
<evidence type="ECO:0000313" key="3">
    <source>
        <dbReference type="Proteomes" id="UP001296104"/>
    </source>
</evidence>
<keyword evidence="3" id="KW-1185">Reference proteome</keyword>
<dbReference type="Proteomes" id="UP001296104">
    <property type="component" value="Unassembled WGS sequence"/>
</dbReference>
<sequence length="204" mass="23294">MFGAFKPTAPLSGGLLWKIPWRLSSPQKLRHRRRMRRVDNVVTVLNSALHRHVKSGRSKTWQEKQAESLPKVQNQEGTRGEATSEDLSQTAEGLRMLARDSDAQSNLSARRHGKGPKEGEFLPAQTSPPSSAPHHTSKLLSQEAAERKTIKLIERWRAEMPTEQEMLPKDKYSMFDKKVRGYRKGVHKLPKWTRVSQRLNPPGF</sequence>
<evidence type="ECO:0000313" key="2">
    <source>
        <dbReference type="EMBL" id="CAK4030343.1"/>
    </source>
</evidence>